<keyword evidence="2" id="KW-1185">Reference proteome</keyword>
<evidence type="ECO:0000313" key="1">
    <source>
        <dbReference type="EMBL" id="EEG31100.1"/>
    </source>
</evidence>
<gene>
    <name evidence="1" type="ORF">CLOSTMETH_01264</name>
</gene>
<reference evidence="1 2" key="1">
    <citation type="submission" date="2009-01" db="EMBL/GenBank/DDBJ databases">
        <authorList>
            <person name="Fulton L."/>
            <person name="Clifton S."/>
            <person name="Fulton B."/>
            <person name="Xu J."/>
            <person name="Minx P."/>
            <person name="Pepin K.H."/>
            <person name="Johnson M."/>
            <person name="Bhonagiri V."/>
            <person name="Nash W.E."/>
            <person name="Mardis E.R."/>
            <person name="Wilson R.K."/>
        </authorList>
    </citation>
    <scope>NUCLEOTIDE SEQUENCE [LARGE SCALE GENOMIC DNA]</scope>
    <source>
        <strain evidence="1 2">DSM 5476</strain>
    </source>
</reference>
<reference evidence="1 2" key="2">
    <citation type="submission" date="2009-02" db="EMBL/GenBank/DDBJ databases">
        <title>Draft genome sequence of Clostridium methylpentosum (DSM 5476).</title>
        <authorList>
            <person name="Sudarsanam P."/>
            <person name="Ley R."/>
            <person name="Guruge J."/>
            <person name="Turnbaugh P.J."/>
            <person name="Mahowald M."/>
            <person name="Liep D."/>
            <person name="Gordon J."/>
        </authorList>
    </citation>
    <scope>NUCLEOTIDE SEQUENCE [LARGE SCALE GENOMIC DNA]</scope>
    <source>
        <strain evidence="1 2">DSM 5476</strain>
    </source>
</reference>
<proteinExistence type="predicted"/>
<dbReference type="Proteomes" id="UP000003340">
    <property type="component" value="Unassembled WGS sequence"/>
</dbReference>
<dbReference type="HOGENOM" id="CLU_2435657_0_0_9"/>
<organism evidence="1 2">
    <name type="scientific">[Clostridium] methylpentosum DSM 5476</name>
    <dbReference type="NCBI Taxonomy" id="537013"/>
    <lineage>
        <taxon>Bacteria</taxon>
        <taxon>Bacillati</taxon>
        <taxon>Bacillota</taxon>
        <taxon>Clostridia</taxon>
        <taxon>Eubacteriales</taxon>
        <taxon>Oscillospiraceae</taxon>
        <taxon>Oscillospiraceae incertae sedis</taxon>
    </lineage>
</organism>
<evidence type="ECO:0000313" key="2">
    <source>
        <dbReference type="Proteomes" id="UP000003340"/>
    </source>
</evidence>
<name>C0EBP6_9FIRM</name>
<accession>C0EBP6</accession>
<dbReference type="AlphaFoldDB" id="C0EBP6"/>
<dbReference type="EMBL" id="ACEC01000044">
    <property type="protein sequence ID" value="EEG31100.1"/>
    <property type="molecule type" value="Genomic_DNA"/>
</dbReference>
<sequence length="90" mass="10530">MDMIRTTFRFYDFYSLSFTQLSKDFSYICLEFSIYLLSSMTLGQTRYDTCISICYVINFLRHSFDLNLLCFDGVVARPSPFYHTGGSSFC</sequence>
<protein>
    <submittedName>
        <fullName evidence="1">Uncharacterized protein</fullName>
    </submittedName>
</protein>
<comment type="caution">
    <text evidence="1">The sequence shown here is derived from an EMBL/GenBank/DDBJ whole genome shotgun (WGS) entry which is preliminary data.</text>
</comment>